<dbReference type="FunFam" id="3.30.300.30:FF:000008">
    <property type="entry name" value="2,3-dihydroxybenzoate-AMP ligase"/>
    <property type="match status" value="1"/>
</dbReference>
<dbReference type="EMBL" id="AP019307">
    <property type="protein sequence ID" value="BBH17591.1"/>
    <property type="molecule type" value="Genomic_DNA"/>
</dbReference>
<dbReference type="NCBIfam" id="NF004837">
    <property type="entry name" value="PRK06187.1"/>
    <property type="match status" value="1"/>
</dbReference>
<dbReference type="InterPro" id="IPR000873">
    <property type="entry name" value="AMP-dep_synth/lig_dom"/>
</dbReference>
<keyword evidence="6" id="KW-1185">Reference proteome</keyword>
<dbReference type="GO" id="GO:0016877">
    <property type="term" value="F:ligase activity, forming carbon-sulfur bonds"/>
    <property type="evidence" value="ECO:0007669"/>
    <property type="project" value="UniProtKB-ARBA"/>
</dbReference>
<dbReference type="Pfam" id="PF00501">
    <property type="entry name" value="AMP-binding"/>
    <property type="match status" value="1"/>
</dbReference>
<dbReference type="CDD" id="cd12119">
    <property type="entry name" value="ttLC_FACS_AlkK_like"/>
    <property type="match status" value="1"/>
</dbReference>
<feature type="domain" description="AMP-binding enzyme C-terminal" evidence="4">
    <location>
        <begin position="454"/>
        <end position="529"/>
    </location>
</feature>
<dbReference type="KEGG" id="nbe:Back2_18780"/>
<dbReference type="InterPro" id="IPR025110">
    <property type="entry name" value="AMP-bd_C"/>
</dbReference>
<dbReference type="AlphaFoldDB" id="A0A3G9IV94"/>
<sequence length="550" mass="59722">MQTPPLLISQLLRHGSTVHGASEVVTYTGDGVRKQTYAEVGLDAARLAHALKGLGVSGDDRVGTFMWNNAEHLIAYLAIPSMGAVLHAWNIRLFPEQLAYVANHGGAKVVILDNTLAPLAAPLFQHLPKIEHIVVSGPIADETRDALAASGKQVHDWSALLDGQPTEYAWPEDIDENDAAGLCYTSGTTGNPKGVAYSHRSNWLHAMGAATCVGYSSKDRVLAVVPLFHANAWGLPYVSFFLGFSLLMPDRFLQGEHLLPFIQMEQATFGAGVPTIWNDMLRKADEGTYDLSSVKGFLIGGAAVPPALLHGFWDRHGIDIIQGWGMTETSPLASTAVEPLGIERDHPDYYDYRLSQGRIAGGVQLRLVDVDGKVVPWDGESVGEIELKGPWITGSYLAMGGESDAEIADMASKFDDGWLRTGDVGTVNERGYIHLTDRAKDVIKSGGEWISSVELENEIMGHPDVIEAAVIGVPDARWDERPLACYVLSEGATATPAVLRDFIATKVAKWQLPERWAQIPEVPKTSVGKFDKKVLRQQYADGDLDVITLA</sequence>
<name>A0A3G9IV94_9ACTN</name>
<dbReference type="InterPro" id="IPR045851">
    <property type="entry name" value="AMP-bd_C_sf"/>
</dbReference>
<proteinExistence type="inferred from homology"/>
<gene>
    <name evidence="5" type="ORF">Back2_18780</name>
</gene>
<evidence type="ECO:0000256" key="2">
    <source>
        <dbReference type="ARBA" id="ARBA00022598"/>
    </source>
</evidence>
<dbReference type="SUPFAM" id="SSF56801">
    <property type="entry name" value="Acetyl-CoA synthetase-like"/>
    <property type="match status" value="1"/>
</dbReference>
<dbReference type="PANTHER" id="PTHR43767:SF11">
    <property type="entry name" value="MEDIUM-CHAIN-FATTY-ACID--COA LIGASE"/>
    <property type="match status" value="1"/>
</dbReference>
<dbReference type="PANTHER" id="PTHR43767">
    <property type="entry name" value="LONG-CHAIN-FATTY-ACID--COA LIGASE"/>
    <property type="match status" value="1"/>
</dbReference>
<dbReference type="InterPro" id="IPR050237">
    <property type="entry name" value="ATP-dep_AMP-bd_enzyme"/>
</dbReference>
<evidence type="ECO:0000256" key="1">
    <source>
        <dbReference type="ARBA" id="ARBA00006432"/>
    </source>
</evidence>
<feature type="domain" description="AMP-dependent synthetase/ligase" evidence="3">
    <location>
        <begin position="22"/>
        <end position="397"/>
    </location>
</feature>
<organism evidence="5 6">
    <name type="scientific">Nocardioides baekrokdamisoli</name>
    <dbReference type="NCBI Taxonomy" id="1804624"/>
    <lineage>
        <taxon>Bacteria</taxon>
        <taxon>Bacillati</taxon>
        <taxon>Actinomycetota</taxon>
        <taxon>Actinomycetes</taxon>
        <taxon>Propionibacteriales</taxon>
        <taxon>Nocardioidaceae</taxon>
        <taxon>Nocardioides</taxon>
    </lineage>
</organism>
<dbReference type="Pfam" id="PF13193">
    <property type="entry name" value="AMP-binding_C"/>
    <property type="match status" value="1"/>
</dbReference>
<reference evidence="5 6" key="1">
    <citation type="submission" date="2018-11" db="EMBL/GenBank/DDBJ databases">
        <title>Complete genome sequence of Nocardioides baekrokdamisoli strain KCTC 39748.</title>
        <authorList>
            <person name="Kang S.W."/>
            <person name="Lee K.C."/>
            <person name="Kim K.K."/>
            <person name="Kim J.S."/>
            <person name="Kim D.S."/>
            <person name="Ko S.H."/>
            <person name="Yang S.H."/>
            <person name="Shin Y.K."/>
            <person name="Lee J.S."/>
        </authorList>
    </citation>
    <scope>NUCLEOTIDE SEQUENCE [LARGE SCALE GENOMIC DNA]</scope>
    <source>
        <strain evidence="5 6">KCTC 39748</strain>
    </source>
</reference>
<dbReference type="PROSITE" id="PS00455">
    <property type="entry name" value="AMP_BINDING"/>
    <property type="match status" value="1"/>
</dbReference>
<protein>
    <submittedName>
        <fullName evidence="5">Fatty-acyl-CoA synthase</fullName>
    </submittedName>
</protein>
<dbReference type="Gene3D" id="3.40.50.12780">
    <property type="entry name" value="N-terminal domain of ligase-like"/>
    <property type="match status" value="1"/>
</dbReference>
<evidence type="ECO:0000259" key="4">
    <source>
        <dbReference type="Pfam" id="PF13193"/>
    </source>
</evidence>
<dbReference type="InterPro" id="IPR020845">
    <property type="entry name" value="AMP-binding_CS"/>
</dbReference>
<dbReference type="InterPro" id="IPR042099">
    <property type="entry name" value="ANL_N_sf"/>
</dbReference>
<accession>A0A3G9IV94</accession>
<keyword evidence="2" id="KW-0436">Ligase</keyword>
<evidence type="ECO:0000313" key="5">
    <source>
        <dbReference type="EMBL" id="BBH17591.1"/>
    </source>
</evidence>
<evidence type="ECO:0000313" key="6">
    <source>
        <dbReference type="Proteomes" id="UP000271573"/>
    </source>
</evidence>
<evidence type="ECO:0000259" key="3">
    <source>
        <dbReference type="Pfam" id="PF00501"/>
    </source>
</evidence>
<dbReference type="Gene3D" id="3.30.300.30">
    <property type="match status" value="1"/>
</dbReference>
<comment type="similarity">
    <text evidence="1">Belongs to the ATP-dependent AMP-binding enzyme family.</text>
</comment>
<dbReference type="Proteomes" id="UP000271573">
    <property type="component" value="Chromosome"/>
</dbReference>